<dbReference type="Gene3D" id="3.65.10.10">
    <property type="entry name" value="Enolpyruvate transferase domain"/>
    <property type="match status" value="2"/>
</dbReference>
<evidence type="ECO:0000256" key="2">
    <source>
        <dbReference type="SAM" id="Coils"/>
    </source>
</evidence>
<dbReference type="InterPro" id="IPR023193">
    <property type="entry name" value="EPSP_synthase_CS"/>
</dbReference>
<organism evidence="4">
    <name type="scientific">uncultured Spirochaetaceae bacterium</name>
    <dbReference type="NCBI Taxonomy" id="201186"/>
    <lineage>
        <taxon>Bacteria</taxon>
        <taxon>Pseudomonadati</taxon>
        <taxon>Spirochaetota</taxon>
        <taxon>Spirochaetia</taxon>
        <taxon>Spirochaetales</taxon>
        <taxon>Spirochaetaceae</taxon>
        <taxon>environmental samples</taxon>
    </lineage>
</organism>
<dbReference type="AlphaFoldDB" id="A0A650EPW1"/>
<dbReference type="InterPro" id="IPR013792">
    <property type="entry name" value="RNA3'P_cycl/enolpyr_Trfase_a/b"/>
</dbReference>
<proteinExistence type="predicted"/>
<dbReference type="GO" id="GO:0009423">
    <property type="term" value="P:chorismate biosynthetic process"/>
    <property type="evidence" value="ECO:0007669"/>
    <property type="project" value="TreeGrafter"/>
</dbReference>
<feature type="coiled-coil region" evidence="2">
    <location>
        <begin position="222"/>
        <end position="249"/>
    </location>
</feature>
<accession>A0A650EPW1</accession>
<keyword evidence="2" id="KW-0175">Coiled coil</keyword>
<evidence type="ECO:0000256" key="1">
    <source>
        <dbReference type="ARBA" id="ARBA00022679"/>
    </source>
</evidence>
<dbReference type="GO" id="GO:0003866">
    <property type="term" value="F:3-phosphoshikimate 1-carboxyvinyltransferase activity"/>
    <property type="evidence" value="ECO:0007669"/>
    <property type="project" value="TreeGrafter"/>
</dbReference>
<feature type="domain" description="Enolpyruvate transferase" evidence="3">
    <location>
        <begin position="9"/>
        <end position="324"/>
    </location>
</feature>
<dbReference type="Pfam" id="PF00275">
    <property type="entry name" value="EPSP_synthase"/>
    <property type="match status" value="1"/>
</dbReference>
<gene>
    <name evidence="4" type="ORF">Unknown280_0630</name>
</gene>
<sequence>MGATAECAIPQSKNCPLLIKGPADGKNIVRTEGSISSQYITGMMLAALRMKGTFRIELSDPKETPYLTMTKIWLESFGAKVEISGDFKRIFVTPPIELIAHDCVIPSDWEGVAFPLVAAILTDSEITIENVDFSGSQGDDKIVGVLKSLGADIEENKSRSSLTVRGGKCSTLKNRGRLSTENLPEKILRVPISDFPDAICALAVAACFAEGTVIFEDASVCRRKETDRIKVLKNELQKLGADLEDGVDERGRDFLTVRGKSPLNADGSPNAEFKLHGGTVESYDDHRVAMAAACMGLALPACEKVIVNNAECAAVSFPNFYDAMNALGAGFEEC</sequence>
<dbReference type="InterPro" id="IPR001986">
    <property type="entry name" value="Enolpyruvate_Tfrase_dom"/>
</dbReference>
<dbReference type="InterPro" id="IPR036968">
    <property type="entry name" value="Enolpyruvate_Tfrase_sf"/>
</dbReference>
<evidence type="ECO:0000259" key="3">
    <source>
        <dbReference type="Pfam" id="PF00275"/>
    </source>
</evidence>
<dbReference type="SUPFAM" id="SSF55205">
    <property type="entry name" value="EPT/RTPC-like"/>
    <property type="match status" value="1"/>
</dbReference>
<dbReference type="PANTHER" id="PTHR21090">
    <property type="entry name" value="AROM/DEHYDROQUINATE SYNTHASE"/>
    <property type="match status" value="1"/>
</dbReference>
<name>A0A650EPW1_9SPIO</name>
<evidence type="ECO:0000313" key="4">
    <source>
        <dbReference type="EMBL" id="QGT51371.1"/>
    </source>
</evidence>
<reference evidence="4" key="1">
    <citation type="journal article" date="2020" name="J. ISSAAS">
        <title>Lactobacilli and other gastrointestinal microbiota of Peromyscus leucopus, reservoir host for agents of Lyme disease and other zoonoses in North America.</title>
        <authorList>
            <person name="Milovic A."/>
            <person name="Bassam K."/>
            <person name="Shao H."/>
            <person name="Chatzistamou I."/>
            <person name="Tufts D.M."/>
            <person name="Diuk-Wasser M."/>
            <person name="Barbour A.G."/>
        </authorList>
    </citation>
    <scope>NUCLEOTIDE SEQUENCE</scope>
    <source>
        <strain evidence="4">LL50</strain>
    </source>
</reference>
<protein>
    <recommendedName>
        <fullName evidence="3">Enolpyruvate transferase domain-containing protein</fullName>
    </recommendedName>
</protein>
<dbReference type="EMBL" id="MN577574">
    <property type="protein sequence ID" value="QGT51371.1"/>
    <property type="molecule type" value="Genomic_DNA"/>
</dbReference>
<keyword evidence="1" id="KW-0808">Transferase</keyword>
<dbReference type="PANTHER" id="PTHR21090:SF5">
    <property type="entry name" value="PENTAFUNCTIONAL AROM POLYPEPTIDE"/>
    <property type="match status" value="1"/>
</dbReference>
<dbReference type="PROSITE" id="PS00885">
    <property type="entry name" value="EPSP_SYNTHASE_2"/>
    <property type="match status" value="1"/>
</dbReference>